<gene>
    <name evidence="8" type="ORF">PoB_002350000</name>
</gene>
<dbReference type="InterPro" id="IPR011032">
    <property type="entry name" value="GroES-like_sf"/>
</dbReference>
<dbReference type="Gene3D" id="3.90.180.10">
    <property type="entry name" value="Medium-chain alcohol dehydrogenases, catalytic domain"/>
    <property type="match status" value="1"/>
</dbReference>
<comment type="subcellular location">
    <subcellularLocation>
        <location evidence="1">Cytoplasm</location>
    </subcellularLocation>
</comment>
<feature type="domain" description="Enoyl reductase (ER)" evidence="7">
    <location>
        <begin position="13"/>
        <end position="321"/>
    </location>
</feature>
<dbReference type="FunFam" id="3.90.180.10:FF:000016">
    <property type="entry name" value="Quinone oxidoreductase"/>
    <property type="match status" value="1"/>
</dbReference>
<dbReference type="Pfam" id="PF08240">
    <property type="entry name" value="ADH_N"/>
    <property type="match status" value="1"/>
</dbReference>
<dbReference type="InterPro" id="IPR051603">
    <property type="entry name" value="Zinc-ADH_QOR/CCCR"/>
</dbReference>
<dbReference type="GO" id="GO:0003730">
    <property type="term" value="F:mRNA 3'-UTR binding"/>
    <property type="evidence" value="ECO:0007669"/>
    <property type="project" value="TreeGrafter"/>
</dbReference>
<dbReference type="GO" id="GO:0070402">
    <property type="term" value="F:NADPH binding"/>
    <property type="evidence" value="ECO:0007669"/>
    <property type="project" value="TreeGrafter"/>
</dbReference>
<dbReference type="Proteomes" id="UP000735302">
    <property type="component" value="Unassembled WGS sequence"/>
</dbReference>
<dbReference type="InterPro" id="IPR036291">
    <property type="entry name" value="NAD(P)-bd_dom_sf"/>
</dbReference>
<dbReference type="InterPro" id="IPR013154">
    <property type="entry name" value="ADH-like_N"/>
</dbReference>
<name>A0AAV3ZMT6_9GAST</name>
<keyword evidence="3" id="KW-0963">Cytoplasm</keyword>
<dbReference type="SMART" id="SM00829">
    <property type="entry name" value="PKS_ER"/>
    <property type="match status" value="1"/>
</dbReference>
<evidence type="ECO:0000259" key="7">
    <source>
        <dbReference type="SMART" id="SM00829"/>
    </source>
</evidence>
<dbReference type="PANTHER" id="PTHR44154:SF1">
    <property type="entry name" value="QUINONE OXIDOREDUCTASE"/>
    <property type="match status" value="1"/>
</dbReference>
<dbReference type="InterPro" id="IPR020843">
    <property type="entry name" value="ER"/>
</dbReference>
<organism evidence="8 9">
    <name type="scientific">Plakobranchus ocellatus</name>
    <dbReference type="NCBI Taxonomy" id="259542"/>
    <lineage>
        <taxon>Eukaryota</taxon>
        <taxon>Metazoa</taxon>
        <taxon>Spiralia</taxon>
        <taxon>Lophotrochozoa</taxon>
        <taxon>Mollusca</taxon>
        <taxon>Gastropoda</taxon>
        <taxon>Heterobranchia</taxon>
        <taxon>Euthyneura</taxon>
        <taxon>Panpulmonata</taxon>
        <taxon>Sacoglossa</taxon>
        <taxon>Placobranchoidea</taxon>
        <taxon>Plakobranchidae</taxon>
        <taxon>Plakobranchus</taxon>
    </lineage>
</organism>
<dbReference type="CDD" id="cd08253">
    <property type="entry name" value="zeta_crystallin"/>
    <property type="match status" value="1"/>
</dbReference>
<dbReference type="Pfam" id="PF00107">
    <property type="entry name" value="ADH_zinc_N"/>
    <property type="match status" value="1"/>
</dbReference>
<sequence>MPFMRAIRISEFGGTEKLKLQTKVDIPTPGRDEVLIKVSAAGINPVDTYIRSGTFSSRPGLPYTPGFDAAGIVEDVGSEVTEFKKGDRVYTLQTVSGAYAEYTTAKTTYVGHLDEKLTFNQGAAIGIPYCTAVKALHFRDQSRPAETVLIHGASGAVGIASVQIAKAYGLRVIGTAGTKEGMDLVEKTGADLVFNHREEGYIQAIQDAVGGVDIVLEMLANVNLEKDLDLINFRGRIMVIGSRRSIKFNPRVMMSKESTITGVSAFKATEAEFREMHSLLRAGQRLGWLKPKISKVYPLEDAGTAQHDVINNQGTLGKLVLDTTC</sequence>
<dbReference type="Gene3D" id="3.40.50.720">
    <property type="entry name" value="NAD(P)-binding Rossmann-like Domain"/>
    <property type="match status" value="1"/>
</dbReference>
<dbReference type="GO" id="GO:0003960">
    <property type="term" value="F:quinone reductase (NADPH) activity"/>
    <property type="evidence" value="ECO:0007669"/>
    <property type="project" value="TreeGrafter"/>
</dbReference>
<keyword evidence="5" id="KW-0694">RNA-binding</keyword>
<dbReference type="AlphaFoldDB" id="A0AAV3ZMT6"/>
<dbReference type="GO" id="GO:0005829">
    <property type="term" value="C:cytosol"/>
    <property type="evidence" value="ECO:0007669"/>
    <property type="project" value="TreeGrafter"/>
</dbReference>
<reference evidence="8 9" key="1">
    <citation type="journal article" date="2021" name="Elife">
        <title>Chloroplast acquisition without the gene transfer in kleptoplastic sea slugs, Plakobranchus ocellatus.</title>
        <authorList>
            <person name="Maeda T."/>
            <person name="Takahashi S."/>
            <person name="Yoshida T."/>
            <person name="Shimamura S."/>
            <person name="Takaki Y."/>
            <person name="Nagai Y."/>
            <person name="Toyoda A."/>
            <person name="Suzuki Y."/>
            <person name="Arimoto A."/>
            <person name="Ishii H."/>
            <person name="Satoh N."/>
            <person name="Nishiyama T."/>
            <person name="Hasebe M."/>
            <person name="Maruyama T."/>
            <person name="Minagawa J."/>
            <person name="Obokata J."/>
            <person name="Shigenobu S."/>
        </authorList>
    </citation>
    <scope>NUCLEOTIDE SEQUENCE [LARGE SCALE GENOMIC DNA]</scope>
</reference>
<dbReference type="EMBL" id="BLXT01002714">
    <property type="protein sequence ID" value="GFN96994.1"/>
    <property type="molecule type" value="Genomic_DNA"/>
</dbReference>
<keyword evidence="9" id="KW-1185">Reference proteome</keyword>
<keyword evidence="6" id="KW-0007">Acetylation</keyword>
<evidence type="ECO:0000256" key="2">
    <source>
        <dbReference type="ARBA" id="ARBA00010371"/>
    </source>
</evidence>
<comment type="caution">
    <text evidence="8">The sequence shown here is derived from an EMBL/GenBank/DDBJ whole genome shotgun (WGS) entry which is preliminary data.</text>
</comment>
<protein>
    <submittedName>
        <fullName evidence="8">Quinone oxidoreductase</fullName>
    </submittedName>
</protein>
<accession>A0AAV3ZMT6</accession>
<dbReference type="SUPFAM" id="SSF50129">
    <property type="entry name" value="GroES-like"/>
    <property type="match status" value="1"/>
</dbReference>
<comment type="similarity">
    <text evidence="2">Belongs to the zinc-containing alcohol dehydrogenase family. Quinone oxidoreductase subfamily.</text>
</comment>
<evidence type="ECO:0000256" key="6">
    <source>
        <dbReference type="ARBA" id="ARBA00022990"/>
    </source>
</evidence>
<dbReference type="PANTHER" id="PTHR44154">
    <property type="entry name" value="QUINONE OXIDOREDUCTASE"/>
    <property type="match status" value="1"/>
</dbReference>
<evidence type="ECO:0000256" key="1">
    <source>
        <dbReference type="ARBA" id="ARBA00004496"/>
    </source>
</evidence>
<evidence type="ECO:0000313" key="8">
    <source>
        <dbReference type="EMBL" id="GFN96994.1"/>
    </source>
</evidence>
<evidence type="ECO:0000256" key="5">
    <source>
        <dbReference type="ARBA" id="ARBA00022884"/>
    </source>
</evidence>
<evidence type="ECO:0000313" key="9">
    <source>
        <dbReference type="Proteomes" id="UP000735302"/>
    </source>
</evidence>
<evidence type="ECO:0000256" key="3">
    <source>
        <dbReference type="ARBA" id="ARBA00022490"/>
    </source>
</evidence>
<evidence type="ECO:0000256" key="4">
    <source>
        <dbReference type="ARBA" id="ARBA00022857"/>
    </source>
</evidence>
<proteinExistence type="inferred from homology"/>
<dbReference type="FunFam" id="3.40.50.720:FF:000244">
    <property type="entry name" value="quinone oxidoreductase"/>
    <property type="match status" value="1"/>
</dbReference>
<dbReference type="InterPro" id="IPR013149">
    <property type="entry name" value="ADH-like_C"/>
</dbReference>
<keyword evidence="4" id="KW-0521">NADP</keyword>
<dbReference type="SUPFAM" id="SSF51735">
    <property type="entry name" value="NAD(P)-binding Rossmann-fold domains"/>
    <property type="match status" value="1"/>
</dbReference>